<sequence>QISSSHQDYTITLVNSLETIPKGSDELMQVEIVQRKVKTLLNKLAMEKFDSISDQIIDYANKSRFERDGCILKEVIRLIFEQFCDEPNFSKLLAQLCRKIMEKIDHEIVDENLTNSNGKFVQGGTLFRKYLLNRCQEEFEKGNIPVPSIEKDEPDLMSDEYFIVAKTKRYHNGFMRFIGELFKLKILTERIMHKYIKKLLTIQNGVHEEDEIENLCKLITTAGQQLDHTKAKSHMDAYFFRMEDISKNSKFDKSEELRNINNIVEKYFNIVDMNEVILFIKELPKEFYSKVIEIFANKALEKKQDDVDRVILLFNKLTIDNIVDKSIFIRGFTATIEFLIDIRIDVPKSGQLFCAARLDFKDVSDLLKPLLKIDDNCLAKIMAGYMS</sequence>
<accession>A0ABN7VKU9</accession>
<evidence type="ECO:0000259" key="4">
    <source>
        <dbReference type="PROSITE" id="PS51366"/>
    </source>
</evidence>
<evidence type="ECO:0000256" key="2">
    <source>
        <dbReference type="ARBA" id="ARBA00022540"/>
    </source>
</evidence>
<keyword evidence="2" id="KW-0396">Initiation factor</keyword>
<evidence type="ECO:0000313" key="5">
    <source>
        <dbReference type="EMBL" id="CAG8781858.1"/>
    </source>
</evidence>
<keyword evidence="3" id="KW-0648">Protein biosynthesis</keyword>
<dbReference type="SMART" id="SM00543">
    <property type="entry name" value="MIF4G"/>
    <property type="match status" value="1"/>
</dbReference>
<dbReference type="Pfam" id="PF02847">
    <property type="entry name" value="MA3"/>
    <property type="match status" value="1"/>
</dbReference>
<proteinExistence type="inferred from homology"/>
<dbReference type="Proteomes" id="UP000789901">
    <property type="component" value="Unassembled WGS sequence"/>
</dbReference>
<dbReference type="EMBL" id="CAJVQB010016880">
    <property type="protein sequence ID" value="CAG8781858.1"/>
    <property type="molecule type" value="Genomic_DNA"/>
</dbReference>
<dbReference type="Gene3D" id="1.25.40.180">
    <property type="match status" value="2"/>
</dbReference>
<keyword evidence="6" id="KW-1185">Reference proteome</keyword>
<dbReference type="PANTHER" id="PTHR23253">
    <property type="entry name" value="EUKARYOTIC TRANSLATION INITIATION FACTOR 4 GAMMA"/>
    <property type="match status" value="1"/>
</dbReference>
<dbReference type="SUPFAM" id="SSF48371">
    <property type="entry name" value="ARM repeat"/>
    <property type="match status" value="2"/>
</dbReference>
<dbReference type="PANTHER" id="PTHR23253:SF9">
    <property type="entry name" value="EUKARYOTIC TRANSLATION INITIATION FACTOR 4 GAMMA 2"/>
    <property type="match status" value="1"/>
</dbReference>
<evidence type="ECO:0000256" key="1">
    <source>
        <dbReference type="ARBA" id="ARBA00005775"/>
    </source>
</evidence>
<protein>
    <submittedName>
        <fullName evidence="5">13517_t:CDS:1</fullName>
    </submittedName>
</protein>
<evidence type="ECO:0000313" key="6">
    <source>
        <dbReference type="Proteomes" id="UP000789901"/>
    </source>
</evidence>
<organism evidence="5 6">
    <name type="scientific">Gigaspora margarita</name>
    <dbReference type="NCBI Taxonomy" id="4874"/>
    <lineage>
        <taxon>Eukaryota</taxon>
        <taxon>Fungi</taxon>
        <taxon>Fungi incertae sedis</taxon>
        <taxon>Mucoromycota</taxon>
        <taxon>Glomeromycotina</taxon>
        <taxon>Glomeromycetes</taxon>
        <taxon>Diversisporales</taxon>
        <taxon>Gigasporaceae</taxon>
        <taxon>Gigaspora</taxon>
    </lineage>
</organism>
<feature type="domain" description="MI" evidence="4">
    <location>
        <begin position="255"/>
        <end position="376"/>
    </location>
</feature>
<dbReference type="InterPro" id="IPR016024">
    <property type="entry name" value="ARM-type_fold"/>
</dbReference>
<dbReference type="InterPro" id="IPR003890">
    <property type="entry name" value="MIF4G-like_typ-3"/>
</dbReference>
<name>A0ABN7VKU9_GIGMA</name>
<dbReference type="Pfam" id="PF02854">
    <property type="entry name" value="MIF4G"/>
    <property type="match status" value="1"/>
</dbReference>
<evidence type="ECO:0000256" key="3">
    <source>
        <dbReference type="ARBA" id="ARBA00022917"/>
    </source>
</evidence>
<gene>
    <name evidence="5" type="ORF">GMARGA_LOCUS19845</name>
</gene>
<dbReference type="PROSITE" id="PS51366">
    <property type="entry name" value="MI"/>
    <property type="match status" value="1"/>
</dbReference>
<dbReference type="InterPro" id="IPR003891">
    <property type="entry name" value="Initiation_fac_eIF4g_MI"/>
</dbReference>
<comment type="similarity">
    <text evidence="1">Belongs to the eukaryotic initiation factor 4G family.</text>
</comment>
<feature type="non-terminal residue" evidence="5">
    <location>
        <position position="1"/>
    </location>
</feature>
<comment type="caution">
    <text evidence="5">The sequence shown here is derived from an EMBL/GenBank/DDBJ whole genome shotgun (WGS) entry which is preliminary data.</text>
</comment>
<reference evidence="5 6" key="1">
    <citation type="submission" date="2021-06" db="EMBL/GenBank/DDBJ databases">
        <authorList>
            <person name="Kallberg Y."/>
            <person name="Tangrot J."/>
            <person name="Rosling A."/>
        </authorList>
    </citation>
    <scope>NUCLEOTIDE SEQUENCE [LARGE SCALE GENOMIC DNA]</scope>
    <source>
        <strain evidence="5 6">120-4 pot B 10/14</strain>
    </source>
</reference>